<name>A0A1X2HC27_SYNRA</name>
<dbReference type="PANTHER" id="PTHR13651">
    <property type="entry name" value="PROTEIN ABITRAM"/>
    <property type="match status" value="1"/>
</dbReference>
<evidence type="ECO:0000256" key="2">
    <source>
        <dbReference type="ARBA" id="ARBA00019325"/>
    </source>
</evidence>
<gene>
    <name evidence="5" type="ORF">BCR43DRAFT_491530</name>
</gene>
<evidence type="ECO:0000313" key="5">
    <source>
        <dbReference type="EMBL" id="ORY96343.1"/>
    </source>
</evidence>
<dbReference type="InterPro" id="IPR011053">
    <property type="entry name" value="Single_hybrid_motif"/>
</dbReference>
<evidence type="ECO:0000256" key="1">
    <source>
        <dbReference type="ARBA" id="ARBA00010764"/>
    </source>
</evidence>
<sequence length="223" mass="25608">MQDEHGYDLSQHVKRVAEWTTQDDGRGFVNQYFDLYYHWEKDDLATATYVRRTPSKVCILGVAPTHTVAQSDCIQAIEPMKKKKDKITNNPVIAQITLGNGQRVPVRARFRGHFLELNPRLQEDPDLLRRDPFFEGYLAVIKGFDDPPQMAFAGFKSRQQYEQRVNGTLPDQVVDNEPFKEPEPPHDNDHSNDNGINTTDIDNDNPMELDDTPKKGSNYCLLM</sequence>
<dbReference type="PANTHER" id="PTHR13651:SF0">
    <property type="entry name" value="PROTEIN ABITRAM"/>
    <property type="match status" value="1"/>
</dbReference>
<dbReference type="GO" id="GO:0005634">
    <property type="term" value="C:nucleus"/>
    <property type="evidence" value="ECO:0007669"/>
    <property type="project" value="TreeGrafter"/>
</dbReference>
<dbReference type="OrthoDB" id="48130at2759"/>
<organism evidence="5 6">
    <name type="scientific">Syncephalastrum racemosum</name>
    <name type="common">Filamentous fungus</name>
    <dbReference type="NCBI Taxonomy" id="13706"/>
    <lineage>
        <taxon>Eukaryota</taxon>
        <taxon>Fungi</taxon>
        <taxon>Fungi incertae sedis</taxon>
        <taxon>Mucoromycota</taxon>
        <taxon>Mucoromycotina</taxon>
        <taxon>Mucoromycetes</taxon>
        <taxon>Mucorales</taxon>
        <taxon>Syncephalastraceae</taxon>
        <taxon>Syncephalastrum</taxon>
    </lineage>
</organism>
<keyword evidence="6" id="KW-1185">Reference proteome</keyword>
<evidence type="ECO:0000313" key="6">
    <source>
        <dbReference type="Proteomes" id="UP000242180"/>
    </source>
</evidence>
<dbReference type="InterPro" id="IPR033753">
    <property type="entry name" value="GCV_H/Fam206"/>
</dbReference>
<dbReference type="InterPro" id="IPR039169">
    <property type="entry name" value="Abitram"/>
</dbReference>
<dbReference type="Gene3D" id="2.40.50.100">
    <property type="match status" value="1"/>
</dbReference>
<comment type="similarity">
    <text evidence="1">Belongs to the ABITRAM family.</text>
</comment>
<protein>
    <recommendedName>
        <fullName evidence="2">Protein Abitram</fullName>
    </recommendedName>
    <alternativeName>
        <fullName evidence="3">Actin-binding transcription modulator</fullName>
    </alternativeName>
</protein>
<feature type="compositionally biased region" description="Acidic residues" evidence="4">
    <location>
        <begin position="201"/>
        <end position="210"/>
    </location>
</feature>
<dbReference type="EMBL" id="MCGN01000005">
    <property type="protein sequence ID" value="ORY96343.1"/>
    <property type="molecule type" value="Genomic_DNA"/>
</dbReference>
<feature type="compositionally biased region" description="Basic and acidic residues" evidence="4">
    <location>
        <begin position="177"/>
        <end position="192"/>
    </location>
</feature>
<dbReference type="AlphaFoldDB" id="A0A1X2HC27"/>
<dbReference type="SUPFAM" id="SSF51230">
    <property type="entry name" value="Single hybrid motif"/>
    <property type="match status" value="1"/>
</dbReference>
<evidence type="ECO:0000256" key="4">
    <source>
        <dbReference type="SAM" id="MobiDB-lite"/>
    </source>
</evidence>
<comment type="caution">
    <text evidence="5">The sequence shown here is derived from an EMBL/GenBank/DDBJ whole genome shotgun (WGS) entry which is preliminary data.</text>
</comment>
<dbReference type="Proteomes" id="UP000242180">
    <property type="component" value="Unassembled WGS sequence"/>
</dbReference>
<evidence type="ECO:0000256" key="3">
    <source>
        <dbReference type="ARBA" id="ARBA00030463"/>
    </source>
</evidence>
<dbReference type="Pfam" id="PF01597">
    <property type="entry name" value="GCV_H"/>
    <property type="match status" value="1"/>
</dbReference>
<reference evidence="5 6" key="1">
    <citation type="submission" date="2016-07" db="EMBL/GenBank/DDBJ databases">
        <title>Pervasive Adenine N6-methylation of Active Genes in Fungi.</title>
        <authorList>
            <consortium name="DOE Joint Genome Institute"/>
            <person name="Mondo S.J."/>
            <person name="Dannebaum R.O."/>
            <person name="Kuo R.C."/>
            <person name="Labutti K."/>
            <person name="Haridas S."/>
            <person name="Kuo A."/>
            <person name="Salamov A."/>
            <person name="Ahrendt S.R."/>
            <person name="Lipzen A."/>
            <person name="Sullivan W."/>
            <person name="Andreopoulos W.B."/>
            <person name="Clum A."/>
            <person name="Lindquist E."/>
            <person name="Daum C."/>
            <person name="Ramamoorthy G.K."/>
            <person name="Gryganskyi A."/>
            <person name="Culley D."/>
            <person name="Magnuson J.K."/>
            <person name="James T.Y."/>
            <person name="O'Malley M.A."/>
            <person name="Stajich J.E."/>
            <person name="Spatafora J.W."/>
            <person name="Visel A."/>
            <person name="Grigoriev I.V."/>
        </authorList>
    </citation>
    <scope>NUCLEOTIDE SEQUENCE [LARGE SCALE GENOMIC DNA]</scope>
    <source>
        <strain evidence="5 6">NRRL 2496</strain>
    </source>
</reference>
<dbReference type="STRING" id="13706.A0A1X2HC27"/>
<accession>A0A1X2HC27</accession>
<feature type="region of interest" description="Disordered" evidence="4">
    <location>
        <begin position="171"/>
        <end position="223"/>
    </location>
</feature>
<dbReference type="InParanoid" id="A0A1X2HC27"/>
<proteinExistence type="inferred from homology"/>